<evidence type="ECO:0000313" key="3">
    <source>
        <dbReference type="Proteomes" id="UP000325945"/>
    </source>
</evidence>
<feature type="transmembrane region" description="Helical" evidence="1">
    <location>
        <begin position="6"/>
        <end position="24"/>
    </location>
</feature>
<dbReference type="Proteomes" id="UP000325945">
    <property type="component" value="Unassembled WGS sequence"/>
</dbReference>
<organism evidence="2 3">
    <name type="scientific">Aspergillus sergii</name>
    <dbReference type="NCBI Taxonomy" id="1034303"/>
    <lineage>
        <taxon>Eukaryota</taxon>
        <taxon>Fungi</taxon>
        <taxon>Dikarya</taxon>
        <taxon>Ascomycota</taxon>
        <taxon>Pezizomycotina</taxon>
        <taxon>Eurotiomycetes</taxon>
        <taxon>Eurotiomycetidae</taxon>
        <taxon>Eurotiales</taxon>
        <taxon>Aspergillaceae</taxon>
        <taxon>Aspergillus</taxon>
        <taxon>Aspergillus subgen. Circumdati</taxon>
    </lineage>
</organism>
<name>A0A5N6X6S2_9EURO</name>
<gene>
    <name evidence="2" type="ORF">BDV39DRAFT_67949</name>
</gene>
<proteinExistence type="predicted"/>
<keyword evidence="1" id="KW-0472">Membrane</keyword>
<evidence type="ECO:0000256" key="1">
    <source>
        <dbReference type="SAM" id="Phobius"/>
    </source>
</evidence>
<keyword evidence="3" id="KW-1185">Reference proteome</keyword>
<keyword evidence="1" id="KW-1133">Transmembrane helix</keyword>
<sequence length="90" mass="10129">MVLFYSFYFLFFCFLISILPIILVRGTNGAPQGTPLGKRDGRCEDALFCLKDSGAKGYSDACLYLLFRVPHLLHHLSLVQFLLVPFALKA</sequence>
<dbReference type="EMBL" id="ML741785">
    <property type="protein sequence ID" value="KAE8328538.1"/>
    <property type="molecule type" value="Genomic_DNA"/>
</dbReference>
<accession>A0A5N6X6S2</accession>
<keyword evidence="1" id="KW-0812">Transmembrane</keyword>
<reference evidence="3" key="1">
    <citation type="submission" date="2019-04" db="EMBL/GenBank/DDBJ databases">
        <title>Friends and foes A comparative genomics studyof 23 Aspergillus species from section Flavi.</title>
        <authorList>
            <consortium name="DOE Joint Genome Institute"/>
            <person name="Kjaerbolling I."/>
            <person name="Vesth T."/>
            <person name="Frisvad J.C."/>
            <person name="Nybo J.L."/>
            <person name="Theobald S."/>
            <person name="Kildgaard S."/>
            <person name="Isbrandt T."/>
            <person name="Kuo A."/>
            <person name="Sato A."/>
            <person name="Lyhne E.K."/>
            <person name="Kogle M.E."/>
            <person name="Wiebenga A."/>
            <person name="Kun R.S."/>
            <person name="Lubbers R.J."/>
            <person name="Makela M.R."/>
            <person name="Barry K."/>
            <person name="Chovatia M."/>
            <person name="Clum A."/>
            <person name="Daum C."/>
            <person name="Haridas S."/>
            <person name="He G."/>
            <person name="LaButti K."/>
            <person name="Lipzen A."/>
            <person name="Mondo S."/>
            <person name="Riley R."/>
            <person name="Salamov A."/>
            <person name="Simmons B.A."/>
            <person name="Magnuson J.K."/>
            <person name="Henrissat B."/>
            <person name="Mortensen U.H."/>
            <person name="Larsen T.O."/>
            <person name="Devries R.P."/>
            <person name="Grigoriev I.V."/>
            <person name="Machida M."/>
            <person name="Baker S.E."/>
            <person name="Andersen M.R."/>
        </authorList>
    </citation>
    <scope>NUCLEOTIDE SEQUENCE [LARGE SCALE GENOMIC DNA]</scope>
    <source>
        <strain evidence="3">CBS 130017</strain>
    </source>
</reference>
<dbReference type="AlphaFoldDB" id="A0A5N6X6S2"/>
<evidence type="ECO:0000313" key="2">
    <source>
        <dbReference type="EMBL" id="KAE8328538.1"/>
    </source>
</evidence>
<protein>
    <submittedName>
        <fullName evidence="2">Uncharacterized protein</fullName>
    </submittedName>
</protein>